<evidence type="ECO:0000313" key="4">
    <source>
        <dbReference type="Proteomes" id="UP000187203"/>
    </source>
</evidence>
<dbReference type="SUPFAM" id="SSF52058">
    <property type="entry name" value="L domain-like"/>
    <property type="match status" value="1"/>
</dbReference>
<evidence type="ECO:0000259" key="2">
    <source>
        <dbReference type="Pfam" id="PF23247"/>
    </source>
</evidence>
<dbReference type="STRING" id="93759.A0A1R3GXV0"/>
<accession>A0A1R3GXV0</accession>
<sequence>MRTVIPQLEDVSFSSDDIAMICNGQFADDFFYHIKVLRITSYLSESPAFPFGFLQRFYNLEWLGVYDSNFKEISASDDGEEKQKVWTLPKVRELKLRRLYKIEHLWNEDSPMGHICANLKTLHVWECHSLISLGSSSASFQNLTTLDVWKCNGIAELFTFSKVQSLVRLVKMRIRECEMMKQVIGSDDEEATYSEIFFQKLECLELDCLQSLKSFSSGNYSFKFPSLVKVMVSKCPSLKSFCNGALSTPKLRKVQLKKTKDSVERWAGELNATLEKLHEEENGVQFLEEES</sequence>
<dbReference type="AlphaFoldDB" id="A0A1R3GXV0"/>
<dbReference type="InterPro" id="IPR057135">
    <property type="entry name" value="At4g27190-like_LRR"/>
</dbReference>
<dbReference type="Gene3D" id="3.80.10.10">
    <property type="entry name" value="Ribonuclease Inhibitor"/>
    <property type="match status" value="1"/>
</dbReference>
<protein>
    <submittedName>
        <fullName evidence="3">Phosphoprotein phosphatase</fullName>
    </submittedName>
</protein>
<dbReference type="OrthoDB" id="1752144at2759"/>
<keyword evidence="4" id="KW-1185">Reference proteome</keyword>
<dbReference type="InterPro" id="IPR050905">
    <property type="entry name" value="Plant_NBS-LRR"/>
</dbReference>
<gene>
    <name evidence="3" type="ORF">COLO4_32820</name>
</gene>
<keyword evidence="1" id="KW-0611">Plant defense</keyword>
<dbReference type="Pfam" id="PF23247">
    <property type="entry name" value="LRR_RPS2"/>
    <property type="match status" value="1"/>
</dbReference>
<dbReference type="PANTHER" id="PTHR33463:SF204">
    <property type="entry name" value="NB-ARC DOMAIN-CONTAINING PROTEIN"/>
    <property type="match status" value="1"/>
</dbReference>
<dbReference type="PANTHER" id="PTHR33463">
    <property type="entry name" value="NB-ARC DOMAIN-CONTAINING PROTEIN-RELATED"/>
    <property type="match status" value="1"/>
</dbReference>
<dbReference type="Proteomes" id="UP000187203">
    <property type="component" value="Unassembled WGS sequence"/>
</dbReference>
<proteinExistence type="predicted"/>
<evidence type="ECO:0000313" key="3">
    <source>
        <dbReference type="EMBL" id="OMO62919.1"/>
    </source>
</evidence>
<comment type="caution">
    <text evidence="3">The sequence shown here is derived from an EMBL/GenBank/DDBJ whole genome shotgun (WGS) entry which is preliminary data.</text>
</comment>
<name>A0A1R3GXV0_9ROSI</name>
<reference evidence="4" key="1">
    <citation type="submission" date="2013-09" db="EMBL/GenBank/DDBJ databases">
        <title>Corchorus olitorius genome sequencing.</title>
        <authorList>
            <person name="Alam M."/>
            <person name="Haque M.S."/>
            <person name="Islam M.S."/>
            <person name="Emdad E.M."/>
            <person name="Islam M.M."/>
            <person name="Ahmed B."/>
            <person name="Halim A."/>
            <person name="Hossen Q.M.M."/>
            <person name="Hossain M.Z."/>
            <person name="Ahmed R."/>
            <person name="Khan M.M."/>
            <person name="Islam R."/>
            <person name="Rashid M.M."/>
            <person name="Khan S.A."/>
            <person name="Rahman M.S."/>
            <person name="Alam M."/>
            <person name="Yahiya A.S."/>
            <person name="Khan M.S."/>
            <person name="Azam M.S."/>
            <person name="Haque T."/>
            <person name="Lashkar M.Z.H."/>
            <person name="Akhand A.I."/>
            <person name="Morshed G."/>
            <person name="Roy S."/>
            <person name="Uddin K.S."/>
            <person name="Rabeya T."/>
            <person name="Hossain A.S."/>
            <person name="Chowdhury A."/>
            <person name="Snigdha A.R."/>
            <person name="Mortoza M.S."/>
            <person name="Matin S.A."/>
            <person name="Hoque S.M.E."/>
            <person name="Islam M.K."/>
            <person name="Roy D.K."/>
            <person name="Haider R."/>
            <person name="Moosa M.M."/>
            <person name="Elias S.M."/>
            <person name="Hasan A.M."/>
            <person name="Jahan S."/>
            <person name="Shafiuddin M."/>
            <person name="Mahmood N."/>
            <person name="Shommy N.S."/>
        </authorList>
    </citation>
    <scope>NUCLEOTIDE SEQUENCE [LARGE SCALE GENOMIC DNA]</scope>
    <source>
        <strain evidence="4">cv. O-4</strain>
    </source>
</reference>
<organism evidence="3 4">
    <name type="scientific">Corchorus olitorius</name>
    <dbReference type="NCBI Taxonomy" id="93759"/>
    <lineage>
        <taxon>Eukaryota</taxon>
        <taxon>Viridiplantae</taxon>
        <taxon>Streptophyta</taxon>
        <taxon>Embryophyta</taxon>
        <taxon>Tracheophyta</taxon>
        <taxon>Spermatophyta</taxon>
        <taxon>Magnoliopsida</taxon>
        <taxon>eudicotyledons</taxon>
        <taxon>Gunneridae</taxon>
        <taxon>Pentapetalae</taxon>
        <taxon>rosids</taxon>
        <taxon>malvids</taxon>
        <taxon>Malvales</taxon>
        <taxon>Malvaceae</taxon>
        <taxon>Grewioideae</taxon>
        <taxon>Apeibeae</taxon>
        <taxon>Corchorus</taxon>
    </lineage>
</organism>
<dbReference type="EMBL" id="AWUE01021236">
    <property type="protein sequence ID" value="OMO62919.1"/>
    <property type="molecule type" value="Genomic_DNA"/>
</dbReference>
<evidence type="ECO:0000256" key="1">
    <source>
        <dbReference type="ARBA" id="ARBA00022821"/>
    </source>
</evidence>
<dbReference type="InterPro" id="IPR032675">
    <property type="entry name" value="LRR_dom_sf"/>
</dbReference>
<feature type="domain" description="Disease resistance protein At4g27190-like leucine-rich repeats" evidence="2">
    <location>
        <begin position="8"/>
        <end position="137"/>
    </location>
</feature>